<organism evidence="1 2">
    <name type="scientific">Proteiniphilum saccharofermentans</name>
    <dbReference type="NCBI Taxonomy" id="1642647"/>
    <lineage>
        <taxon>Bacteria</taxon>
        <taxon>Pseudomonadati</taxon>
        <taxon>Bacteroidota</taxon>
        <taxon>Bacteroidia</taxon>
        <taxon>Bacteroidales</taxon>
        <taxon>Dysgonomonadaceae</taxon>
        <taxon>Proteiniphilum</taxon>
    </lineage>
</organism>
<reference evidence="1 2" key="1">
    <citation type="submission" date="2016-08" db="EMBL/GenBank/DDBJ databases">
        <authorList>
            <person name="Seilhamer J.J."/>
        </authorList>
    </citation>
    <scope>NUCLEOTIDE SEQUENCE [LARGE SCALE GENOMIC DNA]</scope>
    <source>
        <strain evidence="1">M3/6</strain>
    </source>
</reference>
<sequence>MKEHKHIKQILLMLPPCHYTNEGHVTESNLIYLMMTGSKRLFAFLRHSARKITGLSTII</sequence>
<accession>A0A1R3SWP1</accession>
<keyword evidence="2" id="KW-1185">Reference proteome</keyword>
<evidence type="ECO:0000313" key="1">
    <source>
        <dbReference type="EMBL" id="SCD19380.1"/>
    </source>
</evidence>
<dbReference type="AlphaFoldDB" id="A0A1R3SWP1"/>
<proteinExistence type="predicted"/>
<name>A0A1R3SWP1_9BACT</name>
<dbReference type="Proteomes" id="UP000187464">
    <property type="component" value="Chromosome I"/>
</dbReference>
<protein>
    <submittedName>
        <fullName evidence="1">Uncharacterized protein</fullName>
    </submittedName>
</protein>
<gene>
    <name evidence="1" type="ORF">PSM36_0550</name>
</gene>
<dbReference type="EMBL" id="LT605205">
    <property type="protein sequence ID" value="SCD19380.1"/>
    <property type="molecule type" value="Genomic_DNA"/>
</dbReference>
<evidence type="ECO:0000313" key="2">
    <source>
        <dbReference type="Proteomes" id="UP000187464"/>
    </source>
</evidence>
<dbReference type="KEGG" id="psac:PSM36_0550"/>